<evidence type="ECO:0000256" key="8">
    <source>
        <dbReference type="SAM" id="MobiDB-lite"/>
    </source>
</evidence>
<dbReference type="PROSITE" id="PS51294">
    <property type="entry name" value="HTH_MYB"/>
    <property type="match status" value="2"/>
</dbReference>
<dbReference type="SUPFAM" id="SSF46689">
    <property type="entry name" value="Homeodomain-like"/>
    <property type="match status" value="1"/>
</dbReference>
<feature type="compositionally biased region" description="Low complexity" evidence="8">
    <location>
        <begin position="377"/>
        <end position="401"/>
    </location>
</feature>
<dbReference type="InterPro" id="IPR009057">
    <property type="entry name" value="Homeodomain-like_sf"/>
</dbReference>
<dbReference type="SMART" id="SM00717">
    <property type="entry name" value="SANT"/>
    <property type="match status" value="2"/>
</dbReference>
<feature type="domain" description="Myb-like" evidence="9">
    <location>
        <begin position="116"/>
        <end position="166"/>
    </location>
</feature>
<reference evidence="11" key="1">
    <citation type="submission" date="2023-04" db="EMBL/GenBank/DDBJ databases">
        <authorList>
            <person name="Vijverberg K."/>
            <person name="Xiong W."/>
            <person name="Schranz E."/>
        </authorList>
    </citation>
    <scope>NUCLEOTIDE SEQUENCE</scope>
</reference>
<proteinExistence type="predicted"/>
<dbReference type="EMBL" id="OX465078">
    <property type="protein sequence ID" value="CAI9271154.1"/>
    <property type="molecule type" value="Genomic_DNA"/>
</dbReference>
<feature type="region of interest" description="Disordered" evidence="8">
    <location>
        <begin position="456"/>
        <end position="479"/>
    </location>
</feature>
<dbReference type="CDD" id="cd00167">
    <property type="entry name" value="SANT"/>
    <property type="match status" value="2"/>
</dbReference>
<evidence type="ECO:0000256" key="5">
    <source>
        <dbReference type="ARBA" id="ARBA00023159"/>
    </source>
</evidence>
<sequence length="547" mass="59850">MFIPFAFDTFGFFALDAMKLLNRRSSLRKMSNMTSESEERIMSTDCINSPNDEASSERNMIGNGTLKKGPWTSAEDAILVDYVNKNGEGNWNAVQKHSGLSRCGKSCRLRWANHLRPDLKKGAFTPEEERRIIELHAKMGNKWARMAIELPGRTDNEIKNFWNTRTKRRQRAGLPIYPPDVCLQTLNDNTQSQNMGTFDTSSSHPEILPNNNFQIPAVEFKNLGLLGHELFAPSLLDNFLDIPGNTLLGSNFLFPISHPPKRIRRSDPSYPIYDGDGGLNDIFLYEDSSFSGSHAFLNGNTSSSDPISWATKMELPSLQYSSTQMGSCGFAPSSPLPSLESVDTLIQSALIGHQNSDNRNSGLLEAVLYESQTLKTSNSKNSNSNSNSNSNDADAAAAACSSDDHHHDDWEAYGDPMSPLGHSAASVFSEYTPHTSLDEHHDQSLEAISVKQEAAAAAAAADESGGKQLEREDNDNDNDMMMKYCRPDLLLDSPWFGGGGGGGGSTSTSNKDHCGLLIDPLGALFPDDFCNASNHMSMPGPSSPFDV</sequence>
<dbReference type="FunFam" id="1.10.10.60:FF:000001">
    <property type="entry name" value="MYB-related transcription factor"/>
    <property type="match status" value="1"/>
</dbReference>
<comment type="subcellular location">
    <subcellularLocation>
        <location evidence="1">Nucleus</location>
    </subcellularLocation>
</comment>
<evidence type="ECO:0000259" key="9">
    <source>
        <dbReference type="PROSITE" id="PS50090"/>
    </source>
</evidence>
<dbReference type="InterPro" id="IPR001005">
    <property type="entry name" value="SANT/Myb"/>
</dbReference>
<keyword evidence="4" id="KW-0238">DNA-binding</keyword>
<evidence type="ECO:0008006" key="13">
    <source>
        <dbReference type="Google" id="ProtNLM"/>
    </source>
</evidence>
<dbReference type="FunFam" id="1.10.10.60:FF:000119">
    <property type="entry name" value="Transcription factor GAMYB"/>
    <property type="match status" value="1"/>
</dbReference>
<evidence type="ECO:0000256" key="4">
    <source>
        <dbReference type="ARBA" id="ARBA00023125"/>
    </source>
</evidence>
<evidence type="ECO:0000313" key="11">
    <source>
        <dbReference type="EMBL" id="CAI9271154.1"/>
    </source>
</evidence>
<dbReference type="GO" id="GO:0048235">
    <property type="term" value="P:pollen sperm cell differentiation"/>
    <property type="evidence" value="ECO:0007669"/>
    <property type="project" value="UniProtKB-ARBA"/>
</dbReference>
<feature type="domain" description="HTH myb-type" evidence="10">
    <location>
        <begin position="116"/>
        <end position="170"/>
    </location>
</feature>
<dbReference type="GO" id="GO:0045893">
    <property type="term" value="P:positive regulation of DNA-templated transcription"/>
    <property type="evidence" value="ECO:0007669"/>
    <property type="project" value="UniProtKB-ARBA"/>
</dbReference>
<keyword evidence="3" id="KW-0805">Transcription regulation</keyword>
<keyword evidence="12" id="KW-1185">Reference proteome</keyword>
<dbReference type="Pfam" id="PF00249">
    <property type="entry name" value="Myb_DNA-binding"/>
    <property type="match status" value="2"/>
</dbReference>
<keyword evidence="2" id="KW-0677">Repeat</keyword>
<dbReference type="PANTHER" id="PTHR47995:SF18">
    <property type="entry name" value="TRANSCRIPTION FACTOR MYB65"/>
    <property type="match status" value="1"/>
</dbReference>
<organism evidence="11 12">
    <name type="scientific">Lactuca saligna</name>
    <name type="common">Willowleaf lettuce</name>
    <dbReference type="NCBI Taxonomy" id="75948"/>
    <lineage>
        <taxon>Eukaryota</taxon>
        <taxon>Viridiplantae</taxon>
        <taxon>Streptophyta</taxon>
        <taxon>Embryophyta</taxon>
        <taxon>Tracheophyta</taxon>
        <taxon>Spermatophyta</taxon>
        <taxon>Magnoliopsida</taxon>
        <taxon>eudicotyledons</taxon>
        <taxon>Gunneridae</taxon>
        <taxon>Pentapetalae</taxon>
        <taxon>asterids</taxon>
        <taxon>campanulids</taxon>
        <taxon>Asterales</taxon>
        <taxon>Asteraceae</taxon>
        <taxon>Cichorioideae</taxon>
        <taxon>Cichorieae</taxon>
        <taxon>Lactucinae</taxon>
        <taxon>Lactuca</taxon>
    </lineage>
</organism>
<gene>
    <name evidence="11" type="ORF">LSALG_LOCUS11433</name>
</gene>
<keyword evidence="5" id="KW-0010">Activator</keyword>
<protein>
    <recommendedName>
        <fullName evidence="13">Transcription factor</fullName>
    </recommendedName>
</protein>
<evidence type="ECO:0000259" key="10">
    <source>
        <dbReference type="PROSITE" id="PS51294"/>
    </source>
</evidence>
<accession>A0AA35Y8F5</accession>
<dbReference type="PANTHER" id="PTHR47995">
    <property type="entry name" value="TRANSCRIPTION FACTOR MYB33-RELATED"/>
    <property type="match status" value="1"/>
</dbReference>
<keyword evidence="6" id="KW-0804">Transcription</keyword>
<evidence type="ECO:0000256" key="7">
    <source>
        <dbReference type="ARBA" id="ARBA00023242"/>
    </source>
</evidence>
<dbReference type="Gene3D" id="1.10.10.60">
    <property type="entry name" value="Homeodomain-like"/>
    <property type="match status" value="2"/>
</dbReference>
<feature type="region of interest" description="Disordered" evidence="8">
    <location>
        <begin position="374"/>
        <end position="418"/>
    </location>
</feature>
<dbReference type="GO" id="GO:0040008">
    <property type="term" value="P:regulation of growth"/>
    <property type="evidence" value="ECO:0007669"/>
    <property type="project" value="UniProtKB-ARBA"/>
</dbReference>
<keyword evidence="7" id="KW-0539">Nucleus</keyword>
<dbReference type="Proteomes" id="UP001177003">
    <property type="component" value="Chromosome 2"/>
</dbReference>
<evidence type="ECO:0000256" key="2">
    <source>
        <dbReference type="ARBA" id="ARBA00022737"/>
    </source>
</evidence>
<dbReference type="PROSITE" id="PS50090">
    <property type="entry name" value="MYB_LIKE"/>
    <property type="match status" value="2"/>
</dbReference>
<dbReference type="InterPro" id="IPR017930">
    <property type="entry name" value="Myb_dom"/>
</dbReference>
<evidence type="ECO:0000256" key="3">
    <source>
        <dbReference type="ARBA" id="ARBA00023015"/>
    </source>
</evidence>
<evidence type="ECO:0000256" key="6">
    <source>
        <dbReference type="ARBA" id="ARBA00023163"/>
    </source>
</evidence>
<dbReference type="GO" id="GO:0005634">
    <property type="term" value="C:nucleus"/>
    <property type="evidence" value="ECO:0007669"/>
    <property type="project" value="UniProtKB-SubCell"/>
</dbReference>
<dbReference type="GO" id="GO:0003677">
    <property type="term" value="F:DNA binding"/>
    <property type="evidence" value="ECO:0007669"/>
    <property type="project" value="UniProtKB-KW"/>
</dbReference>
<name>A0AA35Y8F5_LACSI</name>
<dbReference type="AlphaFoldDB" id="A0AA35Y8F5"/>
<evidence type="ECO:0000256" key="1">
    <source>
        <dbReference type="ARBA" id="ARBA00004123"/>
    </source>
</evidence>
<evidence type="ECO:0000313" key="12">
    <source>
        <dbReference type="Proteomes" id="UP001177003"/>
    </source>
</evidence>
<feature type="domain" description="HTH myb-type" evidence="10">
    <location>
        <begin position="63"/>
        <end position="115"/>
    </location>
</feature>
<feature type="domain" description="Myb-like" evidence="9">
    <location>
        <begin position="63"/>
        <end position="115"/>
    </location>
</feature>